<dbReference type="SUPFAM" id="SSF55874">
    <property type="entry name" value="ATPase domain of HSP90 chaperone/DNA topoisomerase II/histidine kinase"/>
    <property type="match status" value="1"/>
</dbReference>
<keyword evidence="6" id="KW-0902">Two-component regulatory system</keyword>
<dbReference type="SMART" id="SM00065">
    <property type="entry name" value="GAF"/>
    <property type="match status" value="1"/>
</dbReference>
<dbReference type="EC" id="2.7.13.3" evidence="2"/>
<dbReference type="CDD" id="cd16922">
    <property type="entry name" value="HATPase_EvgS-ArcB-TorS-like"/>
    <property type="match status" value="1"/>
</dbReference>
<feature type="domain" description="Histidine kinase" evidence="8">
    <location>
        <begin position="345"/>
        <end position="578"/>
    </location>
</feature>
<dbReference type="Pfam" id="PF00512">
    <property type="entry name" value="HisKA"/>
    <property type="match status" value="1"/>
</dbReference>
<sequence>MTITAKNQFPNLFSQNLESTNRSTDDSLPTIGCELIYTQDETGRYLTFDWQYDELLDLETEKIVDDLNQREIFVPVDKVAYLESLQRILTTLVPEKLQCWFKCSQQLIELELTITPIMPRWGQLATTVLVMGRLLPSPVNGQETNQAVKTASKIELSLGGRSVQQVSLRYQKLLNRITRNIRRTLDIDIIWQCTVDSLGKILKLKRCIIFPYQSKNEKVQVIAEYHQPELKPLLGLEIDISATPAFAQAVKTLKPIVTEISILNDSQPQKFLLFATNYQDKPNGLVALSLSPEYKLLTETELELTKELADQLGTAIAHATLYKELEDARLKAEEASRLKSEFLANVSHEIRTPLNGMIGFLKLILEGMADDPEEQNQFVSEAHQLSIHLLNILNDILDIAKIEAGKMELDCSPVKLQELFADVENFTRPQAEMKHLSLQMQMPVTSDEIIVQGNYQRLLQVMLNLVGNAIKFTHEGGVTISADLVIKKAKGKSSKPQAPGMVKVRVADTGIGVSLDKQDKLFQLFSQVDGSRTRHYGGTGLGLTISQKLIEAMGGEVHFYSLGEGLGSTVTFTVPLYQQPVICSPTECDIDN</sequence>
<evidence type="ECO:0000256" key="5">
    <source>
        <dbReference type="ARBA" id="ARBA00022777"/>
    </source>
</evidence>
<dbReference type="Pfam" id="PF13492">
    <property type="entry name" value="GAF_3"/>
    <property type="match status" value="1"/>
</dbReference>
<evidence type="ECO:0000259" key="8">
    <source>
        <dbReference type="PROSITE" id="PS50109"/>
    </source>
</evidence>
<keyword evidence="9" id="KW-0547">Nucleotide-binding</keyword>
<dbReference type="SMART" id="SM00388">
    <property type="entry name" value="HisKA"/>
    <property type="match status" value="1"/>
</dbReference>
<keyword evidence="10" id="KW-1185">Reference proteome</keyword>
<name>A0ABZ2UV62_9CYAN</name>
<feature type="coiled-coil region" evidence="7">
    <location>
        <begin position="318"/>
        <end position="345"/>
    </location>
</feature>
<evidence type="ECO:0000256" key="4">
    <source>
        <dbReference type="ARBA" id="ARBA00022679"/>
    </source>
</evidence>
<dbReference type="PANTHER" id="PTHR43047">
    <property type="entry name" value="TWO-COMPONENT HISTIDINE PROTEIN KINASE"/>
    <property type="match status" value="1"/>
</dbReference>
<comment type="catalytic activity">
    <reaction evidence="1">
        <text>ATP + protein L-histidine = ADP + protein N-phospho-L-histidine.</text>
        <dbReference type="EC" id="2.7.13.3"/>
    </reaction>
</comment>
<dbReference type="Pfam" id="PF02518">
    <property type="entry name" value="HATPase_c"/>
    <property type="match status" value="1"/>
</dbReference>
<keyword evidence="3" id="KW-0597">Phosphoprotein</keyword>
<dbReference type="Gene3D" id="1.10.287.130">
    <property type="match status" value="1"/>
</dbReference>
<dbReference type="InterPro" id="IPR005467">
    <property type="entry name" value="His_kinase_dom"/>
</dbReference>
<dbReference type="GO" id="GO:0005524">
    <property type="term" value="F:ATP binding"/>
    <property type="evidence" value="ECO:0007669"/>
    <property type="project" value="UniProtKB-KW"/>
</dbReference>
<evidence type="ECO:0000313" key="10">
    <source>
        <dbReference type="Proteomes" id="UP001483337"/>
    </source>
</evidence>
<evidence type="ECO:0000256" key="7">
    <source>
        <dbReference type="SAM" id="Coils"/>
    </source>
</evidence>
<dbReference type="EMBL" id="CP150886">
    <property type="protein sequence ID" value="WZB87445.1"/>
    <property type="molecule type" value="Genomic_DNA"/>
</dbReference>
<organism evidence="9 10">
    <name type="scientific">Okeanomitos corallinicola TIOX110</name>
    <dbReference type="NCBI Taxonomy" id="3133117"/>
    <lineage>
        <taxon>Bacteria</taxon>
        <taxon>Bacillati</taxon>
        <taxon>Cyanobacteriota</taxon>
        <taxon>Cyanophyceae</taxon>
        <taxon>Nostocales</taxon>
        <taxon>Aphanizomenonaceae</taxon>
        <taxon>Okeanomitos</taxon>
    </lineage>
</organism>
<evidence type="ECO:0000256" key="3">
    <source>
        <dbReference type="ARBA" id="ARBA00022553"/>
    </source>
</evidence>
<evidence type="ECO:0000256" key="1">
    <source>
        <dbReference type="ARBA" id="ARBA00000085"/>
    </source>
</evidence>
<gene>
    <name evidence="9" type="ORF">WJM97_19040</name>
</gene>
<dbReference type="SUPFAM" id="SSF47384">
    <property type="entry name" value="Homodimeric domain of signal transducing histidine kinase"/>
    <property type="match status" value="1"/>
</dbReference>
<dbReference type="PANTHER" id="PTHR43047:SF72">
    <property type="entry name" value="OSMOSENSING HISTIDINE PROTEIN KINASE SLN1"/>
    <property type="match status" value="1"/>
</dbReference>
<keyword evidence="4" id="KW-0808">Transferase</keyword>
<dbReference type="InterPro" id="IPR004358">
    <property type="entry name" value="Sig_transdc_His_kin-like_C"/>
</dbReference>
<dbReference type="Gene3D" id="3.30.565.10">
    <property type="entry name" value="Histidine kinase-like ATPase, C-terminal domain"/>
    <property type="match status" value="1"/>
</dbReference>
<evidence type="ECO:0000256" key="6">
    <source>
        <dbReference type="ARBA" id="ARBA00023012"/>
    </source>
</evidence>
<dbReference type="PROSITE" id="PS50109">
    <property type="entry name" value="HIS_KIN"/>
    <property type="match status" value="1"/>
</dbReference>
<evidence type="ECO:0000256" key="2">
    <source>
        <dbReference type="ARBA" id="ARBA00012438"/>
    </source>
</evidence>
<dbReference type="Gene3D" id="3.30.450.40">
    <property type="match status" value="1"/>
</dbReference>
<proteinExistence type="predicted"/>
<protein>
    <recommendedName>
        <fullName evidence="2">histidine kinase</fullName>
        <ecNumber evidence="2">2.7.13.3</ecNumber>
    </recommendedName>
</protein>
<keyword evidence="5" id="KW-0418">Kinase</keyword>
<accession>A0ABZ2UV62</accession>
<dbReference type="SMART" id="SM00387">
    <property type="entry name" value="HATPase_c"/>
    <property type="match status" value="1"/>
</dbReference>
<dbReference type="CDD" id="cd00082">
    <property type="entry name" value="HisKA"/>
    <property type="match status" value="1"/>
</dbReference>
<keyword evidence="7" id="KW-0175">Coiled coil</keyword>
<dbReference type="InterPro" id="IPR003661">
    <property type="entry name" value="HisK_dim/P_dom"/>
</dbReference>
<dbReference type="RefSeq" id="WP_353930358.1">
    <property type="nucleotide sequence ID" value="NZ_CP150886.1"/>
</dbReference>
<dbReference type="InterPro" id="IPR003594">
    <property type="entry name" value="HATPase_dom"/>
</dbReference>
<dbReference type="PRINTS" id="PR00344">
    <property type="entry name" value="BCTRLSENSOR"/>
</dbReference>
<dbReference type="Proteomes" id="UP001483337">
    <property type="component" value="Chromosome"/>
</dbReference>
<reference evidence="9 10" key="1">
    <citation type="submission" date="2024-04" db="EMBL/GenBank/DDBJ databases">
        <title>Okeanomitos corallinicola gen. &amp; sp. nov. (Nostocales, Cyanobacteria), a new toxic marine heterocyst-forming cyanobacterium from a coral reef.</title>
        <authorList>
            <person name="Li H."/>
            <person name="Li R."/>
            <person name="Kang J."/>
            <person name="Hii K.S."/>
            <person name="Mohamed H.F."/>
            <person name="Xu X."/>
            <person name="Luo Z."/>
        </authorList>
    </citation>
    <scope>NUCLEOTIDE SEQUENCE [LARGE SCALE GENOMIC DNA]</scope>
    <source>
        <strain evidence="9 10">TIOX110</strain>
    </source>
</reference>
<dbReference type="InterPro" id="IPR003018">
    <property type="entry name" value="GAF"/>
</dbReference>
<dbReference type="InterPro" id="IPR029016">
    <property type="entry name" value="GAF-like_dom_sf"/>
</dbReference>
<evidence type="ECO:0000313" key="9">
    <source>
        <dbReference type="EMBL" id="WZB87445.1"/>
    </source>
</evidence>
<dbReference type="SUPFAM" id="SSF55781">
    <property type="entry name" value="GAF domain-like"/>
    <property type="match status" value="1"/>
</dbReference>
<dbReference type="InterPro" id="IPR036097">
    <property type="entry name" value="HisK_dim/P_sf"/>
</dbReference>
<keyword evidence="9" id="KW-0067">ATP-binding</keyword>
<dbReference type="InterPro" id="IPR036890">
    <property type="entry name" value="HATPase_C_sf"/>
</dbReference>